<comment type="caution">
    <text evidence="1">The sequence shown here is derived from an EMBL/GenBank/DDBJ whole genome shotgun (WGS) entry which is preliminary data.</text>
</comment>
<sequence length="224" mass="24523">MSMTVTLHRQGQEQRPLLVLDSFWNDPELLREDAAALRLTPIGPHYPGLRAPVPPRLAEAMRAKVAPLLATHFGLERAPAVSEAYYSLVTTSPGALAPIQRLPHFDGVEPRRIALLLFLGHTAQGGTAFYRQRATGFESVDAMRLERYSAELDAGVRAHGLPAPSYIAGDTPLFEQIAVQPGAFNRALVYAGNTLHCAWLPPEVVLTPDPLVGRLTLNLFLFDD</sequence>
<name>A0ABU4PL84_9SPHN</name>
<protein>
    <submittedName>
        <fullName evidence="1">DUF6445 family protein</fullName>
    </submittedName>
</protein>
<proteinExistence type="predicted"/>
<organism evidence="1 2">
    <name type="scientific">Sphingomonas echinoides</name>
    <dbReference type="NCBI Taxonomy" id="59803"/>
    <lineage>
        <taxon>Bacteria</taxon>
        <taxon>Pseudomonadati</taxon>
        <taxon>Pseudomonadota</taxon>
        <taxon>Alphaproteobacteria</taxon>
        <taxon>Sphingomonadales</taxon>
        <taxon>Sphingomonadaceae</taxon>
        <taxon>Sphingomonas</taxon>
    </lineage>
</organism>
<dbReference type="Proteomes" id="UP001279660">
    <property type="component" value="Unassembled WGS sequence"/>
</dbReference>
<dbReference type="RefSeq" id="WP_010404950.1">
    <property type="nucleotide sequence ID" value="NZ_JAWXXV010000001.1"/>
</dbReference>
<dbReference type="Pfam" id="PF20043">
    <property type="entry name" value="DUF6445"/>
    <property type="match status" value="1"/>
</dbReference>
<keyword evidence="2" id="KW-1185">Reference proteome</keyword>
<dbReference type="InterPro" id="IPR045617">
    <property type="entry name" value="DUF6445"/>
</dbReference>
<reference evidence="1 2" key="1">
    <citation type="submission" date="2023-11" db="EMBL/GenBank/DDBJ databases">
        <title>MicrobeMod: A computational toolkit for identifying prokaryotic methylation and restriction-modification with nanopore sequencing.</title>
        <authorList>
            <person name="Crits-Christoph A."/>
            <person name="Kang S.C."/>
            <person name="Lee H."/>
            <person name="Ostrov N."/>
        </authorList>
    </citation>
    <scope>NUCLEOTIDE SEQUENCE [LARGE SCALE GENOMIC DNA]</scope>
    <source>
        <strain evidence="1 2">ATCC 14820</strain>
    </source>
</reference>
<gene>
    <name evidence="1" type="ORF">SIL82_04540</name>
</gene>
<evidence type="ECO:0000313" key="1">
    <source>
        <dbReference type="EMBL" id="MDX5983519.1"/>
    </source>
</evidence>
<accession>A0ABU4PL84</accession>
<evidence type="ECO:0000313" key="2">
    <source>
        <dbReference type="Proteomes" id="UP001279660"/>
    </source>
</evidence>
<dbReference type="EMBL" id="JAWXXV010000001">
    <property type="protein sequence ID" value="MDX5983519.1"/>
    <property type="molecule type" value="Genomic_DNA"/>
</dbReference>